<keyword evidence="5" id="KW-0067">ATP-binding</keyword>
<keyword evidence="3" id="KW-0444">Lipid biosynthesis</keyword>
<dbReference type="InterPro" id="IPR029765">
    <property type="entry name" value="Mev_diP_decarb"/>
</dbReference>
<comment type="caution">
    <text evidence="10">The sequence shown here is derived from an EMBL/GenBank/DDBJ whole genome shotgun (WGS) entry which is preliminary data.</text>
</comment>
<keyword evidence="11" id="KW-1185">Reference proteome</keyword>
<evidence type="ECO:0000256" key="4">
    <source>
        <dbReference type="ARBA" id="ARBA00022741"/>
    </source>
</evidence>
<gene>
    <name evidence="10" type="primary">mvaD</name>
    <name evidence="10" type="ORF">FO442_05005</name>
</gene>
<dbReference type="PANTHER" id="PTHR10977:SF3">
    <property type="entry name" value="DIPHOSPHOMEVALONATE DECARBOXYLASE"/>
    <property type="match status" value="1"/>
</dbReference>
<keyword evidence="6" id="KW-0443">Lipid metabolism</keyword>
<dbReference type="GO" id="GO:0004163">
    <property type="term" value="F:diphosphomevalonate decarboxylase activity"/>
    <property type="evidence" value="ECO:0007669"/>
    <property type="project" value="UniProtKB-EC"/>
</dbReference>
<sequence>METDKELMNKVKVTWRCPSNIAIVKYWGKKGNQIPCNSSLSLTLSNSFTEVEAELSEKTTDEVVQLAYYFEGKINEQFGQRVAKFLVDNREFFPFIAEKAITIHSSNSFPHSAGIASSASAFGAISLALLDITYSLEGKEKNATFYEEASNLARLGSGSASRSMFPGFALWGENQQIRNSSNQHAIAIKEVHPVFQNMKDAILIIEDEPKKVSSSVGHSLMNNHPYAENRFKQANERTAELVEILKTGNMEAFIQLCESEALTLHAMMMTSMDYYLLVKPGTITAIEKLMEFRKESKVPVCFTLDAGPNVHVLYPKAYEAEVEEFIGNGLRDTYKKVIFDEEGVGPTKMNS</sequence>
<dbReference type="GO" id="GO:0005829">
    <property type="term" value="C:cytosol"/>
    <property type="evidence" value="ECO:0007669"/>
    <property type="project" value="InterPro"/>
</dbReference>
<evidence type="ECO:0000259" key="9">
    <source>
        <dbReference type="Pfam" id="PF22700"/>
    </source>
</evidence>
<dbReference type="Proteomes" id="UP000316008">
    <property type="component" value="Unassembled WGS sequence"/>
</dbReference>
<dbReference type="OrthoDB" id="5498344at2"/>
<dbReference type="InterPro" id="IPR053859">
    <property type="entry name" value="MVD-like_N"/>
</dbReference>
<proteinExistence type="inferred from homology"/>
<keyword evidence="4" id="KW-0547">Nucleotide-binding</keyword>
<evidence type="ECO:0000313" key="10">
    <source>
        <dbReference type="EMBL" id="TSJ46522.1"/>
    </source>
</evidence>
<organism evidence="10 11">
    <name type="scientific">Fluviicola chungangensis</name>
    <dbReference type="NCBI Taxonomy" id="2597671"/>
    <lineage>
        <taxon>Bacteria</taxon>
        <taxon>Pseudomonadati</taxon>
        <taxon>Bacteroidota</taxon>
        <taxon>Flavobacteriia</taxon>
        <taxon>Flavobacteriales</taxon>
        <taxon>Crocinitomicaceae</taxon>
        <taxon>Fluviicola</taxon>
    </lineage>
</organism>
<dbReference type="PANTHER" id="PTHR10977">
    <property type="entry name" value="DIPHOSPHOMEVALONATE DECARBOXYLASE"/>
    <property type="match status" value="1"/>
</dbReference>
<dbReference type="EC" id="4.1.1.33" evidence="2"/>
<evidence type="ECO:0000256" key="5">
    <source>
        <dbReference type="ARBA" id="ARBA00022840"/>
    </source>
</evidence>
<dbReference type="Pfam" id="PF22700">
    <property type="entry name" value="MVD-like_N"/>
    <property type="match status" value="1"/>
</dbReference>
<dbReference type="InterPro" id="IPR005935">
    <property type="entry name" value="Mev_decarb"/>
</dbReference>
<name>A0A556N2Y0_9FLAO</name>
<dbReference type="InterPro" id="IPR036554">
    <property type="entry name" value="GHMP_kinase_C_sf"/>
</dbReference>
<dbReference type="NCBIfam" id="TIGR01240">
    <property type="entry name" value="mevDPdecarb"/>
    <property type="match status" value="1"/>
</dbReference>
<dbReference type="GO" id="GO:0019287">
    <property type="term" value="P:isopentenyl diphosphate biosynthetic process, mevalonate pathway"/>
    <property type="evidence" value="ECO:0007669"/>
    <property type="project" value="InterPro"/>
</dbReference>
<keyword evidence="7 10" id="KW-0456">Lyase</keyword>
<comment type="similarity">
    <text evidence="1">Belongs to the diphosphomevalonate decarboxylase family.</text>
</comment>
<accession>A0A556N2Y0</accession>
<dbReference type="EMBL" id="VLPL01000002">
    <property type="protein sequence ID" value="TSJ46522.1"/>
    <property type="molecule type" value="Genomic_DNA"/>
</dbReference>
<dbReference type="PIRSF" id="PIRSF015950">
    <property type="entry name" value="Mev_P_decrbx"/>
    <property type="match status" value="1"/>
</dbReference>
<dbReference type="Gene3D" id="3.30.70.890">
    <property type="entry name" value="GHMP kinase, C-terminal domain"/>
    <property type="match status" value="1"/>
</dbReference>
<reference evidence="10 11" key="1">
    <citation type="submission" date="2019-07" db="EMBL/GenBank/DDBJ databases">
        <authorList>
            <person name="Huq M.A."/>
        </authorList>
    </citation>
    <scope>NUCLEOTIDE SEQUENCE [LARGE SCALE GENOMIC DNA]</scope>
    <source>
        <strain evidence="10 11">MAH-3</strain>
    </source>
</reference>
<feature type="domain" description="Mvd1 C-terminal" evidence="8">
    <location>
        <begin position="202"/>
        <end position="326"/>
    </location>
</feature>
<dbReference type="InterPro" id="IPR014721">
    <property type="entry name" value="Ribsml_uS5_D2-typ_fold_subgr"/>
</dbReference>
<evidence type="ECO:0000256" key="2">
    <source>
        <dbReference type="ARBA" id="ARBA00012296"/>
    </source>
</evidence>
<evidence type="ECO:0000259" key="8">
    <source>
        <dbReference type="Pfam" id="PF18376"/>
    </source>
</evidence>
<evidence type="ECO:0000256" key="3">
    <source>
        <dbReference type="ARBA" id="ARBA00022516"/>
    </source>
</evidence>
<dbReference type="SUPFAM" id="SSF54211">
    <property type="entry name" value="Ribosomal protein S5 domain 2-like"/>
    <property type="match status" value="1"/>
</dbReference>
<dbReference type="InterPro" id="IPR041431">
    <property type="entry name" value="Mvd1_C"/>
</dbReference>
<evidence type="ECO:0000256" key="1">
    <source>
        <dbReference type="ARBA" id="ARBA00008831"/>
    </source>
</evidence>
<dbReference type="Gene3D" id="3.30.230.10">
    <property type="match status" value="1"/>
</dbReference>
<dbReference type="AlphaFoldDB" id="A0A556N2Y0"/>
<evidence type="ECO:0000256" key="7">
    <source>
        <dbReference type="ARBA" id="ARBA00023239"/>
    </source>
</evidence>
<feature type="domain" description="Diphosphomevalonate decarboxylase-like N-terminal" evidence="9">
    <location>
        <begin position="18"/>
        <end position="179"/>
    </location>
</feature>
<dbReference type="RefSeq" id="WP_144332059.1">
    <property type="nucleotide sequence ID" value="NZ_VLPL01000002.1"/>
</dbReference>
<dbReference type="GO" id="GO:0005524">
    <property type="term" value="F:ATP binding"/>
    <property type="evidence" value="ECO:0007669"/>
    <property type="project" value="UniProtKB-KW"/>
</dbReference>
<dbReference type="Pfam" id="PF18376">
    <property type="entry name" value="MDD_C"/>
    <property type="match status" value="1"/>
</dbReference>
<dbReference type="InterPro" id="IPR020568">
    <property type="entry name" value="Ribosomal_Su5_D2-typ_SF"/>
</dbReference>
<evidence type="ECO:0000313" key="11">
    <source>
        <dbReference type="Proteomes" id="UP000316008"/>
    </source>
</evidence>
<protein>
    <recommendedName>
        <fullName evidence="2">diphosphomevalonate decarboxylase</fullName>
        <ecNumber evidence="2">4.1.1.33</ecNumber>
    </recommendedName>
</protein>
<dbReference type="SUPFAM" id="SSF55060">
    <property type="entry name" value="GHMP Kinase, C-terminal domain"/>
    <property type="match status" value="1"/>
</dbReference>
<evidence type="ECO:0000256" key="6">
    <source>
        <dbReference type="ARBA" id="ARBA00023098"/>
    </source>
</evidence>